<name>A0A2H1IN92_9MICO</name>
<dbReference type="SUPFAM" id="SSF46689">
    <property type="entry name" value="Homeodomain-like"/>
    <property type="match status" value="1"/>
</dbReference>
<protein>
    <recommendedName>
        <fullName evidence="3">Transposase</fullName>
    </recommendedName>
</protein>
<reference evidence="2" key="1">
    <citation type="submission" date="2017-03" db="EMBL/GenBank/DDBJ databases">
        <authorList>
            <person name="Monnet C."/>
        </authorList>
    </citation>
    <scope>NUCLEOTIDE SEQUENCE [LARGE SCALE GENOMIC DNA]</scope>
    <source>
        <strain evidence="2">P10</strain>
    </source>
</reference>
<keyword evidence="2" id="KW-1185">Reference proteome</keyword>
<dbReference type="AlphaFoldDB" id="A0A2H1IN92"/>
<sequence length="162" mass="17443">MSRRVYTDEQRESALQLYENDGLAAAHNATGIPKQTIQSWAKRAGVRTSATQNMRAANEAAKASNAERRAKLVERLYGVAEQSMDLIESPSEYQTILKGEMGGEGAASPGFIPAQDKQREMTAIGIMLDKAAVLEKFDNDNGATEAKGLLLALAEQIGVASE</sequence>
<dbReference type="RefSeq" id="WP_145998042.1">
    <property type="nucleotide sequence ID" value="NZ_FXZE01000003.1"/>
</dbReference>
<evidence type="ECO:0000313" key="1">
    <source>
        <dbReference type="EMBL" id="SMX76685.1"/>
    </source>
</evidence>
<gene>
    <name evidence="1" type="ORF">BANT10_01121</name>
</gene>
<evidence type="ECO:0000313" key="2">
    <source>
        <dbReference type="Proteomes" id="UP000234342"/>
    </source>
</evidence>
<proteinExistence type="predicted"/>
<dbReference type="Proteomes" id="UP000234342">
    <property type="component" value="Unassembled WGS sequence"/>
</dbReference>
<dbReference type="InterPro" id="IPR009057">
    <property type="entry name" value="Homeodomain-like_sf"/>
</dbReference>
<accession>A0A2H1IN92</accession>
<dbReference type="EMBL" id="FXZE01000003">
    <property type="protein sequence ID" value="SMX76685.1"/>
    <property type="molecule type" value="Genomic_DNA"/>
</dbReference>
<organism evidence="1 2">
    <name type="scientific">Brevibacterium antiquum</name>
    <dbReference type="NCBI Taxonomy" id="234835"/>
    <lineage>
        <taxon>Bacteria</taxon>
        <taxon>Bacillati</taxon>
        <taxon>Actinomycetota</taxon>
        <taxon>Actinomycetes</taxon>
        <taxon>Micrococcales</taxon>
        <taxon>Brevibacteriaceae</taxon>
        <taxon>Brevibacterium</taxon>
    </lineage>
</organism>
<evidence type="ECO:0008006" key="3">
    <source>
        <dbReference type="Google" id="ProtNLM"/>
    </source>
</evidence>